<feature type="compositionally biased region" description="Basic and acidic residues" evidence="2">
    <location>
        <begin position="907"/>
        <end position="918"/>
    </location>
</feature>
<keyword evidence="1" id="KW-0175">Coiled coil</keyword>
<feature type="compositionally biased region" description="Basic and acidic residues" evidence="2">
    <location>
        <begin position="1383"/>
        <end position="1414"/>
    </location>
</feature>
<feature type="compositionally biased region" description="Basic and acidic residues" evidence="2">
    <location>
        <begin position="145"/>
        <end position="155"/>
    </location>
</feature>
<dbReference type="PROSITE" id="PS50235">
    <property type="entry name" value="USP_3"/>
    <property type="match status" value="1"/>
</dbReference>
<dbReference type="OrthoDB" id="429671at2759"/>
<feature type="region of interest" description="Disordered" evidence="2">
    <location>
        <begin position="1711"/>
        <end position="1882"/>
    </location>
</feature>
<feature type="compositionally biased region" description="Basic and acidic residues" evidence="2">
    <location>
        <begin position="438"/>
        <end position="447"/>
    </location>
</feature>
<dbReference type="GO" id="GO:0004843">
    <property type="term" value="F:cysteine-type deubiquitinase activity"/>
    <property type="evidence" value="ECO:0007669"/>
    <property type="project" value="InterPro"/>
</dbReference>
<feature type="compositionally biased region" description="Basic and acidic residues" evidence="2">
    <location>
        <begin position="1053"/>
        <end position="1063"/>
    </location>
</feature>
<feature type="compositionally biased region" description="Basic and acidic residues" evidence="2">
    <location>
        <begin position="1349"/>
        <end position="1373"/>
    </location>
</feature>
<dbReference type="VEuPathDB" id="CryptoDB:Vbra_21893"/>
<proteinExistence type="predicted"/>
<feature type="compositionally biased region" description="Basic and acidic residues" evidence="2">
    <location>
        <begin position="870"/>
        <end position="883"/>
    </location>
</feature>
<feature type="compositionally biased region" description="Acidic residues" evidence="2">
    <location>
        <begin position="830"/>
        <end position="840"/>
    </location>
</feature>
<dbReference type="OMA" id="AMASHNI"/>
<feature type="compositionally biased region" description="Acidic residues" evidence="2">
    <location>
        <begin position="1472"/>
        <end position="1486"/>
    </location>
</feature>
<feature type="compositionally biased region" description="Basic residues" evidence="2">
    <location>
        <begin position="1429"/>
        <end position="1438"/>
    </location>
</feature>
<protein>
    <recommendedName>
        <fullName evidence="3">USP domain-containing protein</fullName>
    </recommendedName>
</protein>
<dbReference type="InterPro" id="IPR001394">
    <property type="entry name" value="Peptidase_C19_UCH"/>
</dbReference>
<feature type="compositionally biased region" description="Acidic residues" evidence="2">
    <location>
        <begin position="84"/>
        <end position="108"/>
    </location>
</feature>
<dbReference type="STRING" id="1169540.A0A0G4G1N6"/>
<feature type="compositionally biased region" description="Polar residues" evidence="2">
    <location>
        <begin position="590"/>
        <end position="606"/>
    </location>
</feature>
<evidence type="ECO:0000313" key="5">
    <source>
        <dbReference type="Proteomes" id="UP000041254"/>
    </source>
</evidence>
<dbReference type="Pfam" id="PF00443">
    <property type="entry name" value="UCH"/>
    <property type="match status" value="1"/>
</dbReference>
<feature type="compositionally biased region" description="Low complexity" evidence="2">
    <location>
        <begin position="319"/>
        <end position="339"/>
    </location>
</feature>
<feature type="region of interest" description="Disordered" evidence="2">
    <location>
        <begin position="703"/>
        <end position="753"/>
    </location>
</feature>
<evidence type="ECO:0000256" key="2">
    <source>
        <dbReference type="SAM" id="MobiDB-lite"/>
    </source>
</evidence>
<gene>
    <name evidence="4" type="ORF">Vbra_21893</name>
</gene>
<dbReference type="CDD" id="cd02257">
    <property type="entry name" value="Peptidase_C19"/>
    <property type="match status" value="1"/>
</dbReference>
<feature type="compositionally biased region" description="Pro residues" evidence="2">
    <location>
        <begin position="1749"/>
        <end position="1769"/>
    </location>
</feature>
<feature type="region of interest" description="Disordered" evidence="2">
    <location>
        <begin position="424"/>
        <end position="645"/>
    </location>
</feature>
<accession>A0A0G4G1N6</accession>
<feature type="compositionally biased region" description="Basic and acidic residues" evidence="2">
    <location>
        <begin position="1517"/>
        <end position="1527"/>
    </location>
</feature>
<organism evidence="4 5">
    <name type="scientific">Vitrella brassicaformis (strain CCMP3155)</name>
    <dbReference type="NCBI Taxonomy" id="1169540"/>
    <lineage>
        <taxon>Eukaryota</taxon>
        <taxon>Sar</taxon>
        <taxon>Alveolata</taxon>
        <taxon>Colpodellida</taxon>
        <taxon>Vitrellaceae</taxon>
        <taxon>Vitrella</taxon>
    </lineage>
</organism>
<dbReference type="SUPFAM" id="SSF54001">
    <property type="entry name" value="Cysteine proteinases"/>
    <property type="match status" value="1"/>
</dbReference>
<dbReference type="InterPro" id="IPR018200">
    <property type="entry name" value="USP_CS"/>
</dbReference>
<feature type="compositionally biased region" description="Low complexity" evidence="2">
    <location>
        <begin position="2210"/>
        <end position="2219"/>
    </location>
</feature>
<feature type="compositionally biased region" description="Acidic residues" evidence="2">
    <location>
        <begin position="249"/>
        <end position="258"/>
    </location>
</feature>
<feature type="compositionally biased region" description="Basic and acidic residues" evidence="2">
    <location>
        <begin position="611"/>
        <end position="642"/>
    </location>
</feature>
<dbReference type="InParanoid" id="A0A0G4G1N6"/>
<feature type="region of interest" description="Disordered" evidence="2">
    <location>
        <begin position="2194"/>
        <end position="2228"/>
    </location>
</feature>
<feature type="region of interest" description="Disordered" evidence="2">
    <location>
        <begin position="2148"/>
        <end position="2168"/>
    </location>
</feature>
<dbReference type="Gene3D" id="3.90.70.10">
    <property type="entry name" value="Cysteine proteinases"/>
    <property type="match status" value="1"/>
</dbReference>
<feature type="compositionally biased region" description="Basic and acidic residues" evidence="2">
    <location>
        <begin position="346"/>
        <end position="356"/>
    </location>
</feature>
<feature type="compositionally biased region" description="Gly residues" evidence="2">
    <location>
        <begin position="810"/>
        <end position="821"/>
    </location>
</feature>
<feature type="compositionally biased region" description="Pro residues" evidence="2">
    <location>
        <begin position="1840"/>
        <end position="1849"/>
    </location>
</feature>
<dbReference type="EMBL" id="CDMY01000546">
    <property type="protein sequence ID" value="CEM21951.1"/>
    <property type="molecule type" value="Genomic_DNA"/>
</dbReference>
<feature type="compositionally biased region" description="Acidic residues" evidence="2">
    <location>
        <begin position="10"/>
        <end position="30"/>
    </location>
</feature>
<feature type="region of interest" description="Disordered" evidence="2">
    <location>
        <begin position="1"/>
        <end position="412"/>
    </location>
</feature>
<evidence type="ECO:0000313" key="4">
    <source>
        <dbReference type="EMBL" id="CEM21951.1"/>
    </source>
</evidence>
<feature type="compositionally biased region" description="Low complexity" evidence="2">
    <location>
        <begin position="212"/>
        <end position="223"/>
    </location>
</feature>
<feature type="compositionally biased region" description="Acidic residues" evidence="2">
    <location>
        <begin position="179"/>
        <end position="192"/>
    </location>
</feature>
<dbReference type="PANTHER" id="PTHR48125:SF12">
    <property type="entry name" value="AT HOOK TRANSCRIPTION FACTOR FAMILY-RELATED"/>
    <property type="match status" value="1"/>
</dbReference>
<feature type="region of interest" description="Disordered" evidence="2">
    <location>
        <begin position="1344"/>
        <end position="1550"/>
    </location>
</feature>
<keyword evidence="5" id="KW-1185">Reference proteome</keyword>
<dbReference type="Proteomes" id="UP000041254">
    <property type="component" value="Unassembled WGS sequence"/>
</dbReference>
<feature type="compositionally biased region" description="Acidic residues" evidence="2">
    <location>
        <begin position="59"/>
        <end position="76"/>
    </location>
</feature>
<feature type="coiled-coil region" evidence="1">
    <location>
        <begin position="1260"/>
        <end position="1328"/>
    </location>
</feature>
<name>A0A0G4G1N6_VITBC</name>
<dbReference type="PROSITE" id="PS00973">
    <property type="entry name" value="USP_2"/>
    <property type="match status" value="1"/>
</dbReference>
<dbReference type="GO" id="GO:0016579">
    <property type="term" value="P:protein deubiquitination"/>
    <property type="evidence" value="ECO:0007669"/>
    <property type="project" value="InterPro"/>
</dbReference>
<feature type="compositionally biased region" description="Gly residues" evidence="2">
    <location>
        <begin position="1779"/>
        <end position="1792"/>
    </location>
</feature>
<evidence type="ECO:0000256" key="1">
    <source>
        <dbReference type="SAM" id="Coils"/>
    </source>
</evidence>
<evidence type="ECO:0000259" key="3">
    <source>
        <dbReference type="PROSITE" id="PS50235"/>
    </source>
</evidence>
<feature type="compositionally biased region" description="Basic and acidic residues" evidence="2">
    <location>
        <begin position="1499"/>
        <end position="1511"/>
    </location>
</feature>
<reference evidence="4 5" key="1">
    <citation type="submission" date="2014-11" db="EMBL/GenBank/DDBJ databases">
        <authorList>
            <person name="Zhu J."/>
            <person name="Qi W."/>
            <person name="Song R."/>
        </authorList>
    </citation>
    <scope>NUCLEOTIDE SEQUENCE [LARGE SCALE GENOMIC DNA]</scope>
</reference>
<sequence length="2457" mass="269790">MHFADHADAIAEDGEGDEDLDSSDESDEETQEHIPAQPPDATVTPQPYAHTDTDGREDQQEDEDEGIDDVAAEADDDGAHGEEDTSSDGDDADEDEEDDEEESDDQDESFGVGDGSGPGPDSSSPLVETGEPAPPALPLLDQLDQEVHPEQERQTDAMALSEGAVGGAELMGEPRADDAPDSMDVTDSDDIPPQDTVNEAATPPSPAPPHAPDASASLSPHPLGASEEEQPNERKDATGEAGEGAGEGDGVEEDEEQTPVESSAVVETQLPAVGRPRGPVAEDESLLQLEPPRAHRHPSEELESLVSPHLSTIDGEGTSRSGASLSSPSSMLSGLPAASTISTEAGLKREAGRPTDRAVTGKRSYRAADDDRSPPAITAAMASHNIAAPADTFAPKRPASDDKAAHVPAVSRGGPVTEQVYVVGMDGGGAHHGPAHPSRHDMSGREELDSEPDDDVGISSRAKRPSDGAAAVGKKADEAGSCLINGTGDRAAPSSARNGSGSTRRGEGARISIAASSFDMNLRGKLRQDSNGKHPQGRGSKSAQETPAAPPPVESSTAEEEEESAPHIPLLLGRPAQPPPGSPAGGDTGASPTGAQRASPTAQNGSLVGERTGRADGTRRDRSDERRGRDRREASEAARAIDPETAEELIRFAAQLVDRPRGTLQAALMHGNPQRDLPRFVDTMIHSDRDIPRLVDTMIHSARIRPPEANESLSRLDGPPEDLYGPDWHPEDEVNDTPDSQSGMDPLLGSTRAPGLPAFPHPIPTRPVPPAPPTIYPRAAPYTSVGNFLPSMGGGVLGSRPDRAGQRRSGVGGGGGVGVGVGEEFHDPFDDAFDDFENDNNEYHDAADAPDETSTVPETENEARPPSGRRQPERRPDDSPHYSDDDENGDGGDDTESDDDDGLEDFLNLRDRDGRLPPHRDHLRSLNRHIHLHPDMREAVNDSEDDAEGARRIRQCITLEASMRRFHPEAFNNRLHMERAHNQQVQLHDHVKRLVANYHEKRTQDGRRNGSGGRGAASSAVVRGEDDDKDKDKEREEADEESEVLSSRKTKTSRKEQAAKEEERQYLEDLGQVVDRMMVEQEDSELIKTICHHATNYIDQQWNMPEAIEAATEIMKQRVREARQRAEQNWSRIINLHLRRVIADMGKGNVDMFLNATGTAPKEPSAQDEESGRRQFEEWAEDALKCKGEKWRKKKLPFGRSKVETKKILLTLVKLIINKILHMDFQDQARECGGGGERTWQLMVGGSDMGDDHSDDNRRMDDQSHRVKELEIKKKRLEVIEKLLPAAQEQLNRLKRDRAKKGLSAASIADLDDKIQKATEGINRLTSEKGSLTKDTEVLAKIAMGVSPEESREESKAKNRSEVKREELREKHEKAQKKKQRKAEKDKGRGDHAKDEQAVREKQQAAELRAREAQKALGVELSDEETKKDRKARKARKQKEKEEENKRRQAAAAAAAPPPEEVEGDQGASDKDNDEQDNEEEDDISESEQLSRFVHRPKPKPEAGGKEDKRDKSRARPAREAPPREEVPPGSCASSPRPVTKYGGRCSDSDADDDTDIWFIQHPRLLDNTKSPEGGVHIKRSVVSWYLSRIKRACEDHNKARKTSQAAIAAAAASSSSSSSVSAPSALLTYVSGDDERFMQGLAEAVATACEAAEDKDVAEARDGVPHTWDNIVVKLDWNGRKAKWFKLELYDFPQLSPLCHFFVRVVRHSRERDDRPEPSLTPPVSTPASSVVAPSHPPPQILRVDPKPAGPYPAPPMPAELKVLPPPAGRMGDRRGAGRGIATGRQQGGDAGTSSHELEEAWTTGASGHTVPHGMIRVDGYGDGSVVQPQMPLIKPSSLPGPSPPPPKSTSSGSVWGPPPGTPSAVVAPGAAGGRGGEGRADMEFAKKPRLLSTNWMTDSLKCNLMARGGQFSVITRGLYFALKDARTMELRDLKPHERLRVHLFEQYVRRRSSAAVDCNPHWLPHLATVSSKILEYEKELLILKRDEDEALPDGEPLWQPRGLENIKNYCYLNALIQGMLPLQWFAEYLSLSAEGLANAAQYDREWREQHRLHYPFHAAFRAIFAEFYRAKNQATLDKEHERTQRLRDICQPILEHHKDRDNYVQVAYTESLSDKGPEKGSLAGEDTALPALYASAFFETVIKEFENSQSQSHPDHRGRAGHAFGGVQSDPQEFLLDLLNNLHKESIYRRGSLGRLSSQSPPPPQPSKPSSSSTDPPAANHANDTLQDINSSPISKLFAGVVSRVVQSDNDKSKLTWKPEAFWTLDLAITDTTIRTIEDAICCTMVDRDEEEVLRADPKHRHIYHKLFVETWPPILVLSLKRTGFGALQAIKTGKVIEYGRELQFNFDWWRYEERHKWEEYSRWRAAHPHLAEPDNAPAPPPSYQLVSVVVHHGEEAHVGHFSAFVRRGHDKWISCDDRMISEKRECEVLNHAGALLLTYVDTTRTIVDVAPTPI</sequence>
<dbReference type="InterPro" id="IPR038765">
    <property type="entry name" value="Papain-like_cys_pep_sf"/>
</dbReference>
<feature type="compositionally biased region" description="Acidic residues" evidence="2">
    <location>
        <begin position="884"/>
        <end position="904"/>
    </location>
</feature>
<feature type="region of interest" description="Disordered" evidence="2">
    <location>
        <begin position="793"/>
        <end position="918"/>
    </location>
</feature>
<feature type="region of interest" description="Disordered" evidence="2">
    <location>
        <begin position="1000"/>
        <end position="1063"/>
    </location>
</feature>
<dbReference type="InterPro" id="IPR028889">
    <property type="entry name" value="USP"/>
</dbReference>
<dbReference type="PANTHER" id="PTHR48125">
    <property type="entry name" value="LP07818P1"/>
    <property type="match status" value="1"/>
</dbReference>
<feature type="compositionally biased region" description="Basic and acidic residues" evidence="2">
    <location>
        <begin position="1023"/>
        <end position="1036"/>
    </location>
</feature>
<feature type="domain" description="USP" evidence="3">
    <location>
        <begin position="2003"/>
        <end position="2445"/>
    </location>
</feature>